<dbReference type="RefSeq" id="WP_160608747.1">
    <property type="nucleotide sequence ID" value="NZ_WTYF01000004.1"/>
</dbReference>
<dbReference type="OrthoDB" id="8480631at2"/>
<gene>
    <name evidence="1" type="ORF">GRI42_12240</name>
</gene>
<name>A0A844Y435_9SPHN</name>
<evidence type="ECO:0000313" key="2">
    <source>
        <dbReference type="Proteomes" id="UP000444185"/>
    </source>
</evidence>
<keyword evidence="2" id="KW-1185">Reference proteome</keyword>
<dbReference type="Proteomes" id="UP000444185">
    <property type="component" value="Unassembled WGS sequence"/>
</dbReference>
<evidence type="ECO:0000313" key="1">
    <source>
        <dbReference type="EMBL" id="MXO52073.1"/>
    </source>
</evidence>
<sequence>MAKKNWERIFINALAETSNVKAACELAGVSQSLVYKTRREKAEFARQWYAALAEGYDNVEMELLSRLREGRLEDFDEDGNKRKFDIGTAFRA</sequence>
<dbReference type="AlphaFoldDB" id="A0A844Y435"/>
<proteinExistence type="predicted"/>
<protein>
    <submittedName>
        <fullName evidence="1">Uncharacterized protein</fullName>
    </submittedName>
</protein>
<dbReference type="Gene3D" id="1.10.10.60">
    <property type="entry name" value="Homeodomain-like"/>
    <property type="match status" value="1"/>
</dbReference>
<reference evidence="1 2" key="1">
    <citation type="submission" date="2019-12" db="EMBL/GenBank/DDBJ databases">
        <title>Genomic-based taxomic classification of the family Erythrobacteraceae.</title>
        <authorList>
            <person name="Xu L."/>
        </authorList>
    </citation>
    <scope>NUCLEOTIDE SEQUENCE [LARGE SCALE GENOMIC DNA]</scope>
    <source>
        <strain evidence="1 2">DSM 16225</strain>
    </source>
</reference>
<comment type="caution">
    <text evidence="1">The sequence shown here is derived from an EMBL/GenBank/DDBJ whole genome shotgun (WGS) entry which is preliminary data.</text>
</comment>
<organism evidence="1 2">
    <name type="scientific">Qipengyuania gaetbuli</name>
    <dbReference type="NCBI Taxonomy" id="266952"/>
    <lineage>
        <taxon>Bacteria</taxon>
        <taxon>Pseudomonadati</taxon>
        <taxon>Pseudomonadota</taxon>
        <taxon>Alphaproteobacteria</taxon>
        <taxon>Sphingomonadales</taxon>
        <taxon>Erythrobacteraceae</taxon>
        <taxon>Qipengyuania</taxon>
    </lineage>
</organism>
<dbReference type="EMBL" id="WTYF01000004">
    <property type="protein sequence ID" value="MXO52073.1"/>
    <property type="molecule type" value="Genomic_DNA"/>
</dbReference>
<accession>A0A844Y435</accession>